<sequence>MHTFSPRSVTGIGSPVVIMAKMQGYLVSSIPAKIKLLPLVVMSTVGISRLPFAVAATLPFRASLPHEDELASAVSGLRNAVWFNTRHSYEQFEKVVTPTPVKLGASWNHRQNMALSSVFARVRGFAVTMVARSTVTDLKNGCLRSSPTQSRIFSAHIQTSSVSPTHELLGVIVLLGIVGGG</sequence>
<comment type="caution">
    <text evidence="1">The sequence shown here is derived from an EMBL/GenBank/DDBJ whole genome shotgun (WGS) entry which is preliminary data.</text>
</comment>
<dbReference type="EMBL" id="JANPWZ010001330">
    <property type="protein sequence ID" value="KAJ3566670.1"/>
    <property type="molecule type" value="Genomic_DNA"/>
</dbReference>
<evidence type="ECO:0000313" key="2">
    <source>
        <dbReference type="Proteomes" id="UP001148614"/>
    </source>
</evidence>
<gene>
    <name evidence="1" type="ORF">NPX13_g7050</name>
</gene>
<name>A0A9W8TLJ9_9PEZI</name>
<evidence type="ECO:0000313" key="1">
    <source>
        <dbReference type="EMBL" id="KAJ3566670.1"/>
    </source>
</evidence>
<dbReference type="AlphaFoldDB" id="A0A9W8TLJ9"/>
<reference evidence="1" key="1">
    <citation type="submission" date="2022-07" db="EMBL/GenBank/DDBJ databases">
        <title>Genome Sequence of Xylaria arbuscula.</title>
        <authorList>
            <person name="Buettner E."/>
        </authorList>
    </citation>
    <scope>NUCLEOTIDE SEQUENCE</scope>
    <source>
        <strain evidence="1">VT107</strain>
    </source>
</reference>
<proteinExistence type="predicted"/>
<dbReference type="Proteomes" id="UP001148614">
    <property type="component" value="Unassembled WGS sequence"/>
</dbReference>
<accession>A0A9W8TLJ9</accession>
<organism evidence="1 2">
    <name type="scientific">Xylaria arbuscula</name>
    <dbReference type="NCBI Taxonomy" id="114810"/>
    <lineage>
        <taxon>Eukaryota</taxon>
        <taxon>Fungi</taxon>
        <taxon>Dikarya</taxon>
        <taxon>Ascomycota</taxon>
        <taxon>Pezizomycotina</taxon>
        <taxon>Sordariomycetes</taxon>
        <taxon>Xylariomycetidae</taxon>
        <taxon>Xylariales</taxon>
        <taxon>Xylariaceae</taxon>
        <taxon>Xylaria</taxon>
    </lineage>
</organism>
<keyword evidence="2" id="KW-1185">Reference proteome</keyword>
<protein>
    <submittedName>
        <fullName evidence="1">Uncharacterized protein</fullName>
    </submittedName>
</protein>